<sequence length="198" mass="21846">MSEVMSTLLGQRMRFHAYDQNPSKIVRQSPQDLSPTFDSIGLKNTVCDAIQSMDITEPTAIQKATIPSILDYKNVICSAETGSGKTIAYLAPIIQLIREFKEQKLEQTSGHLPKGLVVVPSRELAEQVGRVAQHLGTYCGIGVAVMMGGPPKHISHTGMDLIVSTIGLIQPLIQKRNEIYNHNYNINNCHILIENKLP</sequence>
<name>A0A7R9QRZ7_9ACAR</name>
<dbReference type="GO" id="GO:0016787">
    <property type="term" value="F:hydrolase activity"/>
    <property type="evidence" value="ECO:0007669"/>
    <property type="project" value="UniProtKB-KW"/>
</dbReference>
<dbReference type="EMBL" id="OC924675">
    <property type="protein sequence ID" value="CAD7655663.1"/>
    <property type="molecule type" value="Genomic_DNA"/>
</dbReference>
<evidence type="ECO:0000256" key="5">
    <source>
        <dbReference type="ARBA" id="ARBA00022840"/>
    </source>
</evidence>
<gene>
    <name evidence="9" type="ORF">ONB1V03_LOCUS12306</name>
</gene>
<evidence type="ECO:0000256" key="2">
    <source>
        <dbReference type="ARBA" id="ARBA00022741"/>
    </source>
</evidence>
<evidence type="ECO:0000259" key="7">
    <source>
        <dbReference type="PROSITE" id="PS51192"/>
    </source>
</evidence>
<evidence type="ECO:0000313" key="10">
    <source>
        <dbReference type="Proteomes" id="UP000728032"/>
    </source>
</evidence>
<proteinExistence type="predicted"/>
<dbReference type="InterPro" id="IPR014001">
    <property type="entry name" value="Helicase_ATP-bd"/>
</dbReference>
<evidence type="ECO:0000259" key="8">
    <source>
        <dbReference type="PROSITE" id="PS51195"/>
    </source>
</evidence>
<dbReference type="GO" id="GO:0003676">
    <property type="term" value="F:nucleic acid binding"/>
    <property type="evidence" value="ECO:0007669"/>
    <property type="project" value="InterPro"/>
</dbReference>
<accession>A0A7R9QRZ7</accession>
<keyword evidence="4" id="KW-0347">Helicase</keyword>
<feature type="domain" description="DEAD-box RNA helicase Q" evidence="8">
    <location>
        <begin position="35"/>
        <end position="63"/>
    </location>
</feature>
<dbReference type="GO" id="GO:0003724">
    <property type="term" value="F:RNA helicase activity"/>
    <property type="evidence" value="ECO:0007669"/>
    <property type="project" value="UniProtKB-EC"/>
</dbReference>
<keyword evidence="10" id="KW-1185">Reference proteome</keyword>
<reference evidence="9" key="1">
    <citation type="submission" date="2020-11" db="EMBL/GenBank/DDBJ databases">
        <authorList>
            <person name="Tran Van P."/>
        </authorList>
    </citation>
    <scope>NUCLEOTIDE SEQUENCE</scope>
</reference>
<dbReference type="Gene3D" id="3.40.50.300">
    <property type="entry name" value="P-loop containing nucleotide triphosphate hydrolases"/>
    <property type="match status" value="1"/>
</dbReference>
<dbReference type="SMART" id="SM00487">
    <property type="entry name" value="DEXDc"/>
    <property type="match status" value="1"/>
</dbReference>
<evidence type="ECO:0000256" key="4">
    <source>
        <dbReference type="ARBA" id="ARBA00022806"/>
    </source>
</evidence>
<evidence type="ECO:0000256" key="6">
    <source>
        <dbReference type="PROSITE-ProRule" id="PRU00552"/>
    </source>
</evidence>
<dbReference type="EMBL" id="CAJPVJ010009850">
    <property type="protein sequence ID" value="CAG2172850.1"/>
    <property type="molecule type" value="Genomic_DNA"/>
</dbReference>
<feature type="domain" description="Helicase ATP-binding" evidence="7">
    <location>
        <begin position="66"/>
        <end position="198"/>
    </location>
</feature>
<dbReference type="PANTHER" id="PTHR47960">
    <property type="entry name" value="DEAD-BOX ATP-DEPENDENT RNA HELICASE 50"/>
    <property type="match status" value="1"/>
</dbReference>
<dbReference type="PROSITE" id="PS51192">
    <property type="entry name" value="HELICASE_ATP_BIND_1"/>
    <property type="match status" value="1"/>
</dbReference>
<organism evidence="9">
    <name type="scientific">Oppiella nova</name>
    <dbReference type="NCBI Taxonomy" id="334625"/>
    <lineage>
        <taxon>Eukaryota</taxon>
        <taxon>Metazoa</taxon>
        <taxon>Ecdysozoa</taxon>
        <taxon>Arthropoda</taxon>
        <taxon>Chelicerata</taxon>
        <taxon>Arachnida</taxon>
        <taxon>Acari</taxon>
        <taxon>Acariformes</taxon>
        <taxon>Sarcoptiformes</taxon>
        <taxon>Oribatida</taxon>
        <taxon>Brachypylina</taxon>
        <taxon>Oppioidea</taxon>
        <taxon>Oppiidae</taxon>
        <taxon>Oppiella</taxon>
    </lineage>
</organism>
<dbReference type="OrthoDB" id="10256233at2759"/>
<dbReference type="GO" id="GO:0005524">
    <property type="term" value="F:ATP binding"/>
    <property type="evidence" value="ECO:0007669"/>
    <property type="project" value="UniProtKB-KW"/>
</dbReference>
<keyword evidence="2" id="KW-0547">Nucleotide-binding</keyword>
<dbReference type="InterPro" id="IPR011545">
    <property type="entry name" value="DEAD/DEAH_box_helicase_dom"/>
</dbReference>
<dbReference type="Pfam" id="PF00270">
    <property type="entry name" value="DEAD"/>
    <property type="match status" value="1"/>
</dbReference>
<dbReference type="AlphaFoldDB" id="A0A7R9QRZ7"/>
<dbReference type="InterPro" id="IPR014014">
    <property type="entry name" value="RNA_helicase_DEAD_Q_motif"/>
</dbReference>
<evidence type="ECO:0000256" key="3">
    <source>
        <dbReference type="ARBA" id="ARBA00022801"/>
    </source>
</evidence>
<evidence type="ECO:0000256" key="1">
    <source>
        <dbReference type="ARBA" id="ARBA00012552"/>
    </source>
</evidence>
<feature type="short sequence motif" description="Q motif" evidence="6">
    <location>
        <begin position="35"/>
        <end position="63"/>
    </location>
</feature>
<dbReference type="InterPro" id="IPR027417">
    <property type="entry name" value="P-loop_NTPase"/>
</dbReference>
<dbReference type="SUPFAM" id="SSF52540">
    <property type="entry name" value="P-loop containing nucleoside triphosphate hydrolases"/>
    <property type="match status" value="1"/>
</dbReference>
<dbReference type="EC" id="3.6.4.13" evidence="1"/>
<dbReference type="Proteomes" id="UP000728032">
    <property type="component" value="Unassembled WGS sequence"/>
</dbReference>
<dbReference type="PROSITE" id="PS51195">
    <property type="entry name" value="Q_MOTIF"/>
    <property type="match status" value="1"/>
</dbReference>
<protein>
    <recommendedName>
        <fullName evidence="1">RNA helicase</fullName>
        <ecNumber evidence="1">3.6.4.13</ecNumber>
    </recommendedName>
</protein>
<evidence type="ECO:0000313" key="9">
    <source>
        <dbReference type="EMBL" id="CAD7655663.1"/>
    </source>
</evidence>
<keyword evidence="3" id="KW-0378">Hydrolase</keyword>
<keyword evidence="5" id="KW-0067">ATP-binding</keyword>